<protein>
    <recommendedName>
        <fullName evidence="3">Lipoprotein</fullName>
    </recommendedName>
</protein>
<name>A0A1Y5P5M6_9MICO</name>
<reference evidence="2" key="1">
    <citation type="submission" date="2016-03" db="EMBL/GenBank/DDBJ databases">
        <authorList>
            <person name="Ploux O."/>
        </authorList>
    </citation>
    <scope>NUCLEOTIDE SEQUENCE</scope>
    <source>
        <strain evidence="2">UC1</strain>
    </source>
</reference>
<feature type="chain" id="PRO_5039507596" description="Lipoprotein" evidence="1">
    <location>
        <begin position="21"/>
        <end position="170"/>
    </location>
</feature>
<keyword evidence="1" id="KW-0732">Signal</keyword>
<evidence type="ECO:0000256" key="1">
    <source>
        <dbReference type="SAM" id="SignalP"/>
    </source>
</evidence>
<proteinExistence type="predicted"/>
<evidence type="ECO:0008006" key="3">
    <source>
        <dbReference type="Google" id="ProtNLM"/>
    </source>
</evidence>
<accession>A0A1Y5P5M6</accession>
<dbReference type="AlphaFoldDB" id="A0A1Y5P5M6"/>
<organism evidence="2">
    <name type="scientific">uncultured Microbacterium sp</name>
    <dbReference type="NCBI Taxonomy" id="191216"/>
    <lineage>
        <taxon>Bacteria</taxon>
        <taxon>Bacillati</taxon>
        <taxon>Actinomycetota</taxon>
        <taxon>Actinomycetes</taxon>
        <taxon>Micrococcales</taxon>
        <taxon>Microbacteriaceae</taxon>
        <taxon>Microbacterium</taxon>
        <taxon>environmental samples</taxon>
    </lineage>
</organism>
<gene>
    <name evidence="2" type="ORF">MIPYR_50118</name>
</gene>
<sequence length="170" mass="18126">MAGVWAIAVLALALTTGCMPEPEPTPSPTGFASEEEAFAAAEETYRAYVDALNQVDLSDPETFEPVYALTTGEALNTEKTSLTSMHANDWTVSGNTLVGGLFVGGTRNSPTAVVCLDVTEVEVRDAEGVSQVAPERRDRYALDVRFTAGGHSPTGLLIEQSRAVEDERCE</sequence>
<dbReference type="EMBL" id="FLQR01000009">
    <property type="protein sequence ID" value="SBS73992.1"/>
    <property type="molecule type" value="Genomic_DNA"/>
</dbReference>
<feature type="signal peptide" evidence="1">
    <location>
        <begin position="1"/>
        <end position="20"/>
    </location>
</feature>
<evidence type="ECO:0000313" key="2">
    <source>
        <dbReference type="EMBL" id="SBS73992.1"/>
    </source>
</evidence>